<accession>A0A177E4N0</accession>
<dbReference type="InterPro" id="IPR019117">
    <property type="entry name" value="CRISPR-assoc_protein_Cmr3"/>
</dbReference>
<evidence type="ECO:0000313" key="1">
    <source>
        <dbReference type="EMBL" id="OAG26923.1"/>
    </source>
</evidence>
<comment type="caution">
    <text evidence="1">The sequence shown here is derived from an EMBL/GenBank/DDBJ whole genome shotgun (WGS) entry which is preliminary data.</text>
</comment>
<sequence>MIAQWLEIKPFDTLFFRGGEPMEAGETHEAGVPIFPPVPETIIGALRTAILAQKGIDPERLKPLPEDQDLDPENLPLWGTPKRPGFSITGPLLKANGVVLFPAPASWFYNGALGETLTVYEARPLEPQEALPVKLSRSKALWVTKPPEEMEPLLGRFWLTRRALENTESFKLKVACSLEEISEDESLAVPFNLLLKTEERVGIARDNRFRVVKTGHLYAARHLRLASGVALLVGLDKPLCSSHLKEEGVFQLGGEGRLVRYRLIKENPQLPTTNNGRWLAISPLSFSKAQSASILDVPYASGKLIRVAGFDLRTGFHKPARSYFPVGAVFFTDKDKGLCELIPF</sequence>
<reference evidence="1 2" key="1">
    <citation type="submission" date="2016-02" db="EMBL/GenBank/DDBJ databases">
        <title>Draft genome sequence of Thermodesulfatator sp. S606.</title>
        <authorList>
            <person name="Lai Q."/>
            <person name="Cao J."/>
            <person name="Dupont S."/>
            <person name="Shao Z."/>
            <person name="Jebbar M."/>
            <person name="Alain K."/>
        </authorList>
    </citation>
    <scope>NUCLEOTIDE SEQUENCE [LARGE SCALE GENOMIC DNA]</scope>
    <source>
        <strain evidence="1 2">S606</strain>
    </source>
</reference>
<protein>
    <recommendedName>
        <fullName evidence="3">Type III-B CRISPR module-associated protein Cmr3</fullName>
    </recommendedName>
</protein>
<organism evidence="1 2">
    <name type="scientific">Thermodesulfatator autotrophicus</name>
    <dbReference type="NCBI Taxonomy" id="1795632"/>
    <lineage>
        <taxon>Bacteria</taxon>
        <taxon>Pseudomonadati</taxon>
        <taxon>Thermodesulfobacteriota</taxon>
        <taxon>Thermodesulfobacteria</taxon>
        <taxon>Thermodesulfobacteriales</taxon>
        <taxon>Thermodesulfatatoraceae</taxon>
        <taxon>Thermodesulfatator</taxon>
    </lineage>
</organism>
<evidence type="ECO:0008006" key="3">
    <source>
        <dbReference type="Google" id="ProtNLM"/>
    </source>
</evidence>
<dbReference type="Proteomes" id="UP000076964">
    <property type="component" value="Unassembled WGS sequence"/>
</dbReference>
<evidence type="ECO:0000313" key="2">
    <source>
        <dbReference type="Proteomes" id="UP000076964"/>
    </source>
</evidence>
<dbReference type="EMBL" id="LSFI01000049">
    <property type="protein sequence ID" value="OAG26923.1"/>
    <property type="molecule type" value="Genomic_DNA"/>
</dbReference>
<dbReference type="OrthoDB" id="6162707at2"/>
<proteinExistence type="predicted"/>
<dbReference type="AlphaFoldDB" id="A0A177E4N0"/>
<dbReference type="STRING" id="1795632.TH606_09665"/>
<dbReference type="Gene3D" id="3.30.70.2940">
    <property type="match status" value="1"/>
</dbReference>
<gene>
    <name evidence="1" type="ORF">TH606_09665</name>
</gene>
<dbReference type="Pfam" id="PF09700">
    <property type="entry name" value="Cas_Cmr3"/>
    <property type="match status" value="1"/>
</dbReference>
<keyword evidence="2" id="KW-1185">Reference proteome</keyword>
<dbReference type="RefSeq" id="WP_068543379.1">
    <property type="nucleotide sequence ID" value="NZ_LSFI01000049.1"/>
</dbReference>
<name>A0A177E4N0_9BACT</name>